<dbReference type="SUPFAM" id="SSF52540">
    <property type="entry name" value="P-loop containing nucleoside triphosphate hydrolases"/>
    <property type="match status" value="1"/>
</dbReference>
<sequence>MKAFGIVGYSGSGKTTLLCALIPWFRANGLRVAAVKATHHDIEWDRPGKDSYRLREAGAEAVLLQGPKRSFLTRQSSSDWRVSLDWLGSGLDLVLVEGKKDWPIPKIEVYRPELGHRLWAEQDPGVVAIASDQPLTGPLARLDLNDPPAIGRYILASSGWKIYEET</sequence>
<dbReference type="HOGENOM" id="CLU_068199_2_1_6"/>
<dbReference type="PANTHER" id="PTHR40072">
    <property type="entry name" value="MOLYBDOPTERIN-GUANINE DINUCLEOTIDE BIOSYNTHESIS ADAPTER PROTEIN-RELATED"/>
    <property type="match status" value="1"/>
</dbReference>
<dbReference type="CDD" id="cd03116">
    <property type="entry name" value="MobB"/>
    <property type="match status" value="1"/>
</dbReference>
<evidence type="ECO:0000313" key="2">
    <source>
        <dbReference type="EMBL" id="AIA55864.1"/>
    </source>
</evidence>
<gene>
    <name evidence="2" type="ORF">Acaty_c2007</name>
</gene>
<dbReference type="InterPro" id="IPR027417">
    <property type="entry name" value="P-loop_NTPase"/>
</dbReference>
<dbReference type="KEGG" id="acz:Acaty_c2007"/>
<dbReference type="Pfam" id="PF03205">
    <property type="entry name" value="MobB"/>
    <property type="match status" value="1"/>
</dbReference>
<dbReference type="PANTHER" id="PTHR40072:SF1">
    <property type="entry name" value="MOLYBDOPTERIN-GUANINE DINUCLEOTIDE BIOSYNTHESIS ADAPTER PROTEIN"/>
    <property type="match status" value="1"/>
</dbReference>
<dbReference type="AlphaFoldDB" id="A0A059ZSQ5"/>
<evidence type="ECO:0000259" key="1">
    <source>
        <dbReference type="Pfam" id="PF03205"/>
    </source>
</evidence>
<name>A0A059ZSQ5_ACICK</name>
<dbReference type="Gene3D" id="3.40.50.300">
    <property type="entry name" value="P-loop containing nucleotide triphosphate hydrolases"/>
    <property type="match status" value="1"/>
</dbReference>
<feature type="domain" description="Molybdopterin-guanine dinucleotide biosynthesis protein B (MobB)" evidence="1">
    <location>
        <begin position="4"/>
        <end position="132"/>
    </location>
</feature>
<accession>A0A059ZSQ5</accession>
<dbReference type="Proteomes" id="UP000005522">
    <property type="component" value="Chromosome"/>
</dbReference>
<organism evidence="2 3">
    <name type="scientific">Acidithiobacillus caldus (strain ATCC 51756 / DSM 8584 / KU)</name>
    <dbReference type="NCBI Taxonomy" id="637389"/>
    <lineage>
        <taxon>Bacteria</taxon>
        <taxon>Pseudomonadati</taxon>
        <taxon>Pseudomonadota</taxon>
        <taxon>Acidithiobacillia</taxon>
        <taxon>Acidithiobacillales</taxon>
        <taxon>Acidithiobacillaceae</taxon>
        <taxon>Acidithiobacillus</taxon>
    </lineage>
</organism>
<dbReference type="GO" id="GO:0005525">
    <property type="term" value="F:GTP binding"/>
    <property type="evidence" value="ECO:0007669"/>
    <property type="project" value="InterPro"/>
</dbReference>
<dbReference type="NCBIfam" id="TIGR00176">
    <property type="entry name" value="mobB"/>
    <property type="match status" value="1"/>
</dbReference>
<dbReference type="RefSeq" id="WP_004873168.1">
    <property type="nucleotide sequence ID" value="NZ_CP005986.1"/>
</dbReference>
<proteinExistence type="predicted"/>
<dbReference type="EMBL" id="CP005986">
    <property type="protein sequence ID" value="AIA55864.1"/>
    <property type="molecule type" value="Genomic_DNA"/>
</dbReference>
<protein>
    <submittedName>
        <fullName evidence="2">Molybdopterin-guanine dinucleotide biosynthesis protein MobB</fullName>
    </submittedName>
</protein>
<reference evidence="2 3" key="1">
    <citation type="journal article" date="2009" name="J. Bacteriol.">
        <title>Draft genome sequence of the extremely acidophilic bacterium Acidithiobacillus caldus ATCC 51756 reveals metabolic versatility in the genus Acidithiobacillus.</title>
        <authorList>
            <person name="Valdes J."/>
            <person name="Quatrini R."/>
            <person name="Hallberg K."/>
            <person name="Dopson M."/>
            <person name="Valenzuela P.D."/>
            <person name="Holmes D.S."/>
        </authorList>
    </citation>
    <scope>NUCLEOTIDE SEQUENCE [LARGE SCALE GENOMIC DNA]</scope>
    <source>
        <strain evidence="3">ATCC 51756 / DSM 8584 / KU</strain>
    </source>
</reference>
<dbReference type="InterPro" id="IPR004435">
    <property type="entry name" value="MobB_dom"/>
</dbReference>
<dbReference type="GO" id="GO:0006777">
    <property type="term" value="P:Mo-molybdopterin cofactor biosynthetic process"/>
    <property type="evidence" value="ECO:0007669"/>
    <property type="project" value="InterPro"/>
</dbReference>
<dbReference type="eggNOG" id="COG1763">
    <property type="taxonomic scope" value="Bacteria"/>
</dbReference>
<evidence type="ECO:0000313" key="3">
    <source>
        <dbReference type="Proteomes" id="UP000005522"/>
    </source>
</evidence>
<dbReference type="InterPro" id="IPR052539">
    <property type="entry name" value="MGD_biosynthesis_adapter"/>
</dbReference>